<evidence type="ECO:0008006" key="14">
    <source>
        <dbReference type="Google" id="ProtNLM"/>
    </source>
</evidence>
<dbReference type="GO" id="GO:0016020">
    <property type="term" value="C:membrane"/>
    <property type="evidence" value="ECO:0007669"/>
    <property type="project" value="UniProtKB-SubCell"/>
</dbReference>
<sequence>MSLLAVLNVLSSSDVPVYSRHLSLTTFSIFAVYAYRDIWPFMTFTLRPADEAEGLVLWIKVALAAFAGVVEPLLEPYPYFPLNPKNRMSSPNSEQTASIFSFLLYIFLDPVVWQAYRVPHLSHDQLPPLPDYDEVKYLIQENYNRLDPFSGARQAPLFLGFAKVFKTEFIYQIFILIVEAFFKLAAPVGVNRLLRYNKESVYTADRIVVKPWVWILWIALGPMADTVLTQLYTYISSEVVVRTEALVTALVFDHSLRIRFNVSAVPDKDGAENGRAAESNLVGRINNLVTGDLEAIGQGRDFLSLVVSVPVQVALGMWFLYTVLGWSVFVGMAVMISLAPVPAKFASLIGGIMKRKMEATDARVQTVTEVMGVLRMIKLFGWRIFAENDIAEKREVELTLLWRRRMLDFLNFFINHTIPLVHMVVTYIIFTLVMKRDLTASIVFSSMTAFNMLRNQLFKVLNTMPTLITANVSLGRLADFLWNTELLDAFEEDPTAELELSNSHKEHIGFGKAEFSWIKSLHGTAERASDFRLRVEDDMVFHRGAINLIVGPTGSGKTCAFMALLGEMHYMPAGHDAWVSLPRAGGIAYAAQESWVQSATIKENILLNHPYDEARYKKVLHQCALNQDLRLLKAGDETEVGERGLTLRYARVTLARAVYSQAEILLLDDTHALQDVHTARWIVDKCLAGDLVEGRTILLATHNIALTRSVAKFVVCLSKDGTIINQGPPAQVFEGDAALAEEVRHQIQALELDEHEGEIIEVAEHIKADQLIVAEEIAVGRVSWQAVKMFLAALGGNWPMLFWSQIFLGLGLSEFFDVVEMWWLGRWAHQYAIQPHDKVQVTFYLMIYCAIIMSVVLGSAWGTLFYLLGSKRASRIINGRLVSSLLGSTFRWLDVTPTSRVITRCTQDIQAVVVTLNMLIKLTAVIVYTPVFLVPAILTAALGVWFGHMYVRAQMSVKRELSSAKSPVLSVFGGAMDGLVSIRAYHAQQYFRTELLGRIDHCTRAAKAFNNLQRWISVRIDMLSAIFSSAVAFYLVYSGYSTDPASIGFILTVAVTFTEMVLWCVNMYNGFEGCLERILQYLHIEQEPAGGEVPPAYWPSSGALEVKKLSARYSPEGPEILHDLSFSIGMGERVGIVGRTGSGKSTLTLALLRCICTDGLVIFDGIPTQALTLDALRSSITIIPQMPELVSGTLRRNLDPFSQHDDAILNDALRSAGLYVAQHTADERRFTLDTTIADGGGNLSVGQRQIIALARAIVRRSKLLILDEATSAIDYETDAVIQQSLRNELKDVTVITVAHRLQTIMDYDKIVGANISNLREYAQRCLT</sequence>
<dbReference type="Pfam" id="PF00664">
    <property type="entry name" value="ABC_membrane"/>
    <property type="match status" value="2"/>
</dbReference>
<dbReference type="GO" id="GO:0005524">
    <property type="term" value="F:ATP binding"/>
    <property type="evidence" value="ECO:0007669"/>
    <property type="project" value="UniProtKB-KW"/>
</dbReference>
<keyword evidence="8 9" id="KW-0472">Membrane</keyword>
<evidence type="ECO:0000256" key="8">
    <source>
        <dbReference type="ARBA" id="ARBA00023136"/>
    </source>
</evidence>
<feature type="domain" description="ABC transmembrane type-1" evidence="11">
    <location>
        <begin position="806"/>
        <end position="1073"/>
    </location>
</feature>
<feature type="transmembrane region" description="Helical" evidence="9">
    <location>
        <begin position="925"/>
        <end position="946"/>
    </location>
</feature>
<dbReference type="GO" id="GO:0016887">
    <property type="term" value="F:ATP hydrolysis activity"/>
    <property type="evidence" value="ECO:0007669"/>
    <property type="project" value="InterPro"/>
</dbReference>
<keyword evidence="3 9" id="KW-0812">Transmembrane</keyword>
<dbReference type="InParanoid" id="K5VWQ6"/>
<evidence type="ECO:0000256" key="5">
    <source>
        <dbReference type="ARBA" id="ARBA00022741"/>
    </source>
</evidence>
<organism evidence="12 13">
    <name type="scientific">Phanerochaete carnosa (strain HHB-10118-sp)</name>
    <name type="common">White-rot fungus</name>
    <name type="synonym">Peniophora carnosa</name>
    <dbReference type="NCBI Taxonomy" id="650164"/>
    <lineage>
        <taxon>Eukaryota</taxon>
        <taxon>Fungi</taxon>
        <taxon>Dikarya</taxon>
        <taxon>Basidiomycota</taxon>
        <taxon>Agaricomycotina</taxon>
        <taxon>Agaricomycetes</taxon>
        <taxon>Polyporales</taxon>
        <taxon>Phanerochaetaceae</taxon>
        <taxon>Phanerochaete</taxon>
    </lineage>
</organism>
<dbReference type="Proteomes" id="UP000008370">
    <property type="component" value="Unassembled WGS sequence"/>
</dbReference>
<feature type="domain" description="ABC transporter" evidence="10">
    <location>
        <begin position="1104"/>
        <end position="1326"/>
    </location>
</feature>
<evidence type="ECO:0000256" key="9">
    <source>
        <dbReference type="SAM" id="Phobius"/>
    </source>
</evidence>
<dbReference type="HOGENOM" id="CLU_000604_27_6_1"/>
<dbReference type="InterPro" id="IPR003593">
    <property type="entry name" value="AAA+_ATPase"/>
</dbReference>
<dbReference type="PANTHER" id="PTHR24223:SF356">
    <property type="entry name" value="ATP-BINDING CASSETTE TRANSPORTER ABC4"/>
    <property type="match status" value="1"/>
</dbReference>
<dbReference type="FunCoup" id="K5VWQ6">
    <property type="interactions" value="34"/>
</dbReference>
<feature type="transmembrane region" description="Helical" evidence="9">
    <location>
        <begin position="326"/>
        <end position="347"/>
    </location>
</feature>
<evidence type="ECO:0000256" key="4">
    <source>
        <dbReference type="ARBA" id="ARBA00022737"/>
    </source>
</evidence>
<dbReference type="FunFam" id="3.40.50.300:FF:000163">
    <property type="entry name" value="Multidrug resistance-associated protein member 4"/>
    <property type="match status" value="1"/>
</dbReference>
<keyword evidence="6" id="KW-0067">ATP-binding</keyword>
<dbReference type="Gene3D" id="3.40.50.300">
    <property type="entry name" value="P-loop containing nucleotide triphosphate hydrolases"/>
    <property type="match status" value="2"/>
</dbReference>
<dbReference type="CDD" id="cd03244">
    <property type="entry name" value="ABCC_MRP_domain2"/>
    <property type="match status" value="1"/>
</dbReference>
<dbReference type="OrthoDB" id="6500128at2759"/>
<dbReference type="Pfam" id="PF00005">
    <property type="entry name" value="ABC_tran"/>
    <property type="match status" value="2"/>
</dbReference>
<dbReference type="PROSITE" id="PS50893">
    <property type="entry name" value="ABC_TRANSPORTER_2"/>
    <property type="match status" value="2"/>
</dbReference>
<dbReference type="FunFam" id="1.20.1560.10:FF:000013">
    <property type="entry name" value="ABC transporter C family member 2"/>
    <property type="match status" value="1"/>
</dbReference>
<keyword evidence="7 9" id="KW-1133">Transmembrane helix</keyword>
<protein>
    <recommendedName>
        <fullName evidence="14">ABC transporter</fullName>
    </recommendedName>
</protein>
<evidence type="ECO:0000313" key="12">
    <source>
        <dbReference type="EMBL" id="EKM51029.1"/>
    </source>
</evidence>
<comment type="subcellular location">
    <subcellularLocation>
        <location evidence="1">Membrane</location>
        <topology evidence="1">Multi-pass membrane protein</topology>
    </subcellularLocation>
</comment>
<evidence type="ECO:0000313" key="13">
    <source>
        <dbReference type="Proteomes" id="UP000008370"/>
    </source>
</evidence>
<keyword evidence="5" id="KW-0547">Nucleotide-binding</keyword>
<gene>
    <name evidence="12" type="ORF">PHACADRAFT_165640</name>
</gene>
<reference evidence="12 13" key="1">
    <citation type="journal article" date="2012" name="BMC Genomics">
        <title>Comparative genomics of the white-rot fungi, Phanerochaete carnosa and P. chrysosporium, to elucidate the genetic basis of the distinct wood types they colonize.</title>
        <authorList>
            <person name="Suzuki H."/>
            <person name="MacDonald J."/>
            <person name="Syed K."/>
            <person name="Salamov A."/>
            <person name="Hori C."/>
            <person name="Aerts A."/>
            <person name="Henrissat B."/>
            <person name="Wiebenga A."/>
            <person name="vanKuyk P.A."/>
            <person name="Barry K."/>
            <person name="Lindquist E."/>
            <person name="LaButti K."/>
            <person name="Lapidus A."/>
            <person name="Lucas S."/>
            <person name="Coutinho P."/>
            <person name="Gong Y."/>
            <person name="Samejima M."/>
            <person name="Mahadevan R."/>
            <person name="Abou-Zaid M."/>
            <person name="de Vries R.P."/>
            <person name="Igarashi K."/>
            <person name="Yadav J.S."/>
            <person name="Grigoriev I.V."/>
            <person name="Master E.R."/>
        </authorList>
    </citation>
    <scope>NUCLEOTIDE SEQUENCE [LARGE SCALE GENOMIC DNA]</scope>
    <source>
        <strain evidence="12 13">HHB-10118-sp</strain>
    </source>
</reference>
<accession>K5VWQ6</accession>
<dbReference type="InterPro" id="IPR011527">
    <property type="entry name" value="ABC1_TM_dom"/>
</dbReference>
<evidence type="ECO:0000256" key="3">
    <source>
        <dbReference type="ARBA" id="ARBA00022692"/>
    </source>
</evidence>
<dbReference type="PROSITE" id="PS50929">
    <property type="entry name" value="ABC_TM1F"/>
    <property type="match status" value="2"/>
</dbReference>
<evidence type="ECO:0000256" key="7">
    <source>
        <dbReference type="ARBA" id="ARBA00022989"/>
    </source>
</evidence>
<evidence type="ECO:0000259" key="10">
    <source>
        <dbReference type="PROSITE" id="PS50893"/>
    </source>
</evidence>
<dbReference type="SUPFAM" id="SSF90123">
    <property type="entry name" value="ABC transporter transmembrane region"/>
    <property type="match status" value="2"/>
</dbReference>
<feature type="transmembrane region" description="Helical" evidence="9">
    <location>
        <begin position="790"/>
        <end position="812"/>
    </location>
</feature>
<dbReference type="InterPro" id="IPR036640">
    <property type="entry name" value="ABC1_TM_sf"/>
</dbReference>
<dbReference type="KEGG" id="pco:PHACADRAFT_165640"/>
<feature type="transmembrane region" description="Helical" evidence="9">
    <location>
        <begin position="409"/>
        <end position="432"/>
    </location>
</feature>
<name>K5VWQ6_PHACS</name>
<dbReference type="Gene3D" id="1.20.1560.10">
    <property type="entry name" value="ABC transporter type 1, transmembrane domain"/>
    <property type="match status" value="2"/>
</dbReference>
<feature type="transmembrane region" description="Helical" evidence="9">
    <location>
        <begin position="1046"/>
        <end position="1068"/>
    </location>
</feature>
<keyword evidence="4" id="KW-0677">Repeat</keyword>
<feature type="domain" description="ABC transmembrane type-1" evidence="11">
    <location>
        <begin position="173"/>
        <end position="469"/>
    </location>
</feature>
<dbReference type="SMART" id="SM00382">
    <property type="entry name" value="AAA"/>
    <property type="match status" value="2"/>
</dbReference>
<dbReference type="SUPFAM" id="SSF52540">
    <property type="entry name" value="P-loop containing nucleoside triphosphate hydrolases"/>
    <property type="match status" value="2"/>
</dbReference>
<dbReference type="PANTHER" id="PTHR24223">
    <property type="entry name" value="ATP-BINDING CASSETTE SUB-FAMILY C"/>
    <property type="match status" value="1"/>
</dbReference>
<dbReference type="GeneID" id="18909317"/>
<dbReference type="EMBL" id="JH930477">
    <property type="protein sequence ID" value="EKM51029.1"/>
    <property type="molecule type" value="Genomic_DNA"/>
</dbReference>
<evidence type="ECO:0000256" key="6">
    <source>
        <dbReference type="ARBA" id="ARBA00022840"/>
    </source>
</evidence>
<evidence type="ECO:0000259" key="11">
    <source>
        <dbReference type="PROSITE" id="PS50929"/>
    </source>
</evidence>
<dbReference type="CDD" id="cd18604">
    <property type="entry name" value="ABC_6TM_VMR1_D2_like"/>
    <property type="match status" value="1"/>
</dbReference>
<feature type="transmembrane region" description="Helical" evidence="9">
    <location>
        <begin position="169"/>
        <end position="190"/>
    </location>
</feature>
<proteinExistence type="predicted"/>
<evidence type="ECO:0000256" key="2">
    <source>
        <dbReference type="ARBA" id="ARBA00022448"/>
    </source>
</evidence>
<dbReference type="CDD" id="cd18596">
    <property type="entry name" value="ABC_6TM_VMR1_D1_like"/>
    <property type="match status" value="1"/>
</dbReference>
<feature type="transmembrane region" description="Helical" evidence="9">
    <location>
        <begin position="302"/>
        <end position="320"/>
    </location>
</feature>
<dbReference type="RefSeq" id="XP_007400188.1">
    <property type="nucleotide sequence ID" value="XM_007400126.1"/>
</dbReference>
<dbReference type="InterPro" id="IPR003439">
    <property type="entry name" value="ABC_transporter-like_ATP-bd"/>
</dbReference>
<keyword evidence="13" id="KW-1185">Reference proteome</keyword>
<dbReference type="GO" id="GO:0140359">
    <property type="term" value="F:ABC-type transporter activity"/>
    <property type="evidence" value="ECO:0007669"/>
    <property type="project" value="InterPro"/>
</dbReference>
<dbReference type="InterPro" id="IPR027417">
    <property type="entry name" value="P-loop_NTPase"/>
</dbReference>
<feature type="transmembrane region" description="Helical" evidence="9">
    <location>
        <begin position="1022"/>
        <end position="1040"/>
    </location>
</feature>
<keyword evidence="2" id="KW-0813">Transport</keyword>
<evidence type="ECO:0000256" key="1">
    <source>
        <dbReference type="ARBA" id="ARBA00004141"/>
    </source>
</evidence>
<feature type="transmembrane region" description="Helical" evidence="9">
    <location>
        <begin position="845"/>
        <end position="868"/>
    </location>
</feature>
<dbReference type="InterPro" id="IPR050173">
    <property type="entry name" value="ABC_transporter_C-like"/>
</dbReference>
<feature type="domain" description="ABC transporter" evidence="10">
    <location>
        <begin position="518"/>
        <end position="745"/>
    </location>
</feature>